<proteinExistence type="predicted"/>
<dbReference type="AlphaFoldDB" id="A0A9W4RJT9"/>
<evidence type="ECO:0000313" key="2">
    <source>
        <dbReference type="Proteomes" id="UP001152533"/>
    </source>
</evidence>
<protein>
    <submittedName>
        <fullName evidence="1">Uncharacterized protein</fullName>
    </submittedName>
</protein>
<accession>A0A9W4RJT9</accession>
<keyword evidence="2" id="KW-1185">Reference proteome</keyword>
<dbReference type="EMBL" id="CAMGZC010000075">
    <property type="protein sequence ID" value="CAI0642819.1"/>
    <property type="molecule type" value="Genomic_DNA"/>
</dbReference>
<reference evidence="1" key="1">
    <citation type="submission" date="2022-08" db="EMBL/GenBank/DDBJ databases">
        <authorList>
            <person name="Giroux E."/>
            <person name="Giroux E."/>
        </authorList>
    </citation>
    <scope>NUCLEOTIDE SEQUENCE</scope>
    <source>
        <strain evidence="1">H1091258</strain>
    </source>
</reference>
<gene>
    <name evidence="1" type="ORF">CGXH109_LOCUS18908</name>
</gene>
<name>A0A9W4RJT9_9PEZI</name>
<comment type="caution">
    <text evidence="1">The sequence shown here is derived from an EMBL/GenBank/DDBJ whole genome shotgun (WGS) entry which is preliminary data.</text>
</comment>
<sequence>MCNYVLYVTQCRQCGNTVSQSQSDYVYCPSYKNGISCMVIERDRRSLEDHRPSDD</sequence>
<organism evidence="1 2">
    <name type="scientific">Colletotrichum noveboracense</name>
    <dbReference type="NCBI Taxonomy" id="2664923"/>
    <lineage>
        <taxon>Eukaryota</taxon>
        <taxon>Fungi</taxon>
        <taxon>Dikarya</taxon>
        <taxon>Ascomycota</taxon>
        <taxon>Pezizomycotina</taxon>
        <taxon>Sordariomycetes</taxon>
        <taxon>Hypocreomycetidae</taxon>
        <taxon>Glomerellales</taxon>
        <taxon>Glomerellaceae</taxon>
        <taxon>Colletotrichum</taxon>
        <taxon>Colletotrichum gloeosporioides species complex</taxon>
    </lineage>
</organism>
<dbReference type="Proteomes" id="UP001152533">
    <property type="component" value="Unassembled WGS sequence"/>
</dbReference>
<evidence type="ECO:0000313" key="1">
    <source>
        <dbReference type="EMBL" id="CAI0642819.1"/>
    </source>
</evidence>